<comment type="cofactor">
    <cofactor evidence="1">
        <name>Mg(2+)</name>
        <dbReference type="ChEBI" id="CHEBI:18420"/>
    </cofactor>
</comment>
<feature type="domain" description="GGDEF" evidence="6">
    <location>
        <begin position="265"/>
        <end position="403"/>
    </location>
</feature>
<evidence type="ECO:0000259" key="5">
    <source>
        <dbReference type="PROSITE" id="PS50883"/>
    </source>
</evidence>
<gene>
    <name evidence="7" type="ORF">DFQ59_102598</name>
</gene>
<dbReference type="Pfam" id="PF11845">
    <property type="entry name" value="Tll0287-like"/>
    <property type="match status" value="1"/>
</dbReference>
<dbReference type="FunFam" id="3.20.20.450:FF:000001">
    <property type="entry name" value="Cyclic di-GMP phosphodiesterase yahA"/>
    <property type="match status" value="1"/>
</dbReference>
<dbReference type="SUPFAM" id="SSF141868">
    <property type="entry name" value="EAL domain-like"/>
    <property type="match status" value="1"/>
</dbReference>
<proteinExistence type="predicted"/>
<dbReference type="GO" id="GO:0071732">
    <property type="term" value="P:cellular response to nitric oxide"/>
    <property type="evidence" value="ECO:0007669"/>
    <property type="project" value="UniProtKB-ARBA"/>
</dbReference>
<dbReference type="GO" id="GO:0071111">
    <property type="term" value="F:cyclic-guanylate-specific phosphodiesterase activity"/>
    <property type="evidence" value="ECO:0007669"/>
    <property type="project" value="UniProtKB-EC"/>
</dbReference>
<evidence type="ECO:0000256" key="2">
    <source>
        <dbReference type="ARBA" id="ARBA00012282"/>
    </source>
</evidence>
<evidence type="ECO:0000313" key="8">
    <source>
        <dbReference type="Proteomes" id="UP000252707"/>
    </source>
</evidence>
<dbReference type="SMART" id="SM00052">
    <property type="entry name" value="EAL"/>
    <property type="match status" value="1"/>
</dbReference>
<keyword evidence="3" id="KW-0973">c-di-GMP</keyword>
<dbReference type="Gene3D" id="3.30.450.290">
    <property type="match status" value="1"/>
</dbReference>
<dbReference type="CDD" id="cd01948">
    <property type="entry name" value="EAL"/>
    <property type="match status" value="1"/>
</dbReference>
<dbReference type="InterPro" id="IPR021796">
    <property type="entry name" value="Tll0287-like_dom"/>
</dbReference>
<reference evidence="7 8" key="1">
    <citation type="submission" date="2018-07" db="EMBL/GenBank/DDBJ databases">
        <title>Genomic Encyclopedia of Type Strains, Phase IV (KMG-IV): sequencing the most valuable type-strain genomes for metagenomic binning, comparative biology and taxonomic classification.</title>
        <authorList>
            <person name="Goeker M."/>
        </authorList>
    </citation>
    <scope>NUCLEOTIDE SEQUENCE [LARGE SCALE GENOMIC DNA]</scope>
    <source>
        <strain evidence="7 8">DSM 26407</strain>
    </source>
</reference>
<dbReference type="InterPro" id="IPR029787">
    <property type="entry name" value="Nucleotide_cyclase"/>
</dbReference>
<evidence type="ECO:0000256" key="1">
    <source>
        <dbReference type="ARBA" id="ARBA00001946"/>
    </source>
</evidence>
<evidence type="ECO:0000313" key="7">
    <source>
        <dbReference type="EMBL" id="RCX32237.1"/>
    </source>
</evidence>
<accession>A0A369CIH7</accession>
<name>A0A369CIH7_9GAMM</name>
<protein>
    <recommendedName>
        <fullName evidence="2">cyclic-guanylate-specific phosphodiesterase</fullName>
        <ecNumber evidence="2">3.1.4.52</ecNumber>
    </recommendedName>
</protein>
<dbReference type="SUPFAM" id="SSF55073">
    <property type="entry name" value="Nucleotide cyclase"/>
    <property type="match status" value="1"/>
</dbReference>
<dbReference type="NCBIfam" id="TIGR00254">
    <property type="entry name" value="GGDEF"/>
    <property type="match status" value="1"/>
</dbReference>
<feature type="domain" description="EAL" evidence="5">
    <location>
        <begin position="412"/>
        <end position="665"/>
    </location>
</feature>
<dbReference type="FunFam" id="3.30.70.270:FF:000001">
    <property type="entry name" value="Diguanylate cyclase domain protein"/>
    <property type="match status" value="1"/>
</dbReference>
<keyword evidence="8" id="KW-1185">Reference proteome</keyword>
<comment type="catalytic activity">
    <reaction evidence="4">
        <text>3',3'-c-di-GMP + H2O = 5'-phosphoguanylyl(3'-&gt;5')guanosine + H(+)</text>
        <dbReference type="Rhea" id="RHEA:24902"/>
        <dbReference type="ChEBI" id="CHEBI:15377"/>
        <dbReference type="ChEBI" id="CHEBI:15378"/>
        <dbReference type="ChEBI" id="CHEBI:58754"/>
        <dbReference type="ChEBI" id="CHEBI:58805"/>
        <dbReference type="EC" id="3.1.4.52"/>
    </reaction>
    <physiologicalReaction direction="left-to-right" evidence="4">
        <dbReference type="Rhea" id="RHEA:24903"/>
    </physiologicalReaction>
</comment>
<dbReference type="Pfam" id="PF00563">
    <property type="entry name" value="EAL"/>
    <property type="match status" value="1"/>
</dbReference>
<dbReference type="PANTHER" id="PTHR44757:SF2">
    <property type="entry name" value="BIOFILM ARCHITECTURE MAINTENANCE PROTEIN MBAA"/>
    <property type="match status" value="1"/>
</dbReference>
<comment type="caution">
    <text evidence="7">The sequence shown here is derived from an EMBL/GenBank/DDBJ whole genome shotgun (WGS) entry which is preliminary data.</text>
</comment>
<dbReference type="SMART" id="SM00267">
    <property type="entry name" value="GGDEF"/>
    <property type="match status" value="1"/>
</dbReference>
<dbReference type="EC" id="3.1.4.52" evidence="2"/>
<dbReference type="InterPro" id="IPR035919">
    <property type="entry name" value="EAL_sf"/>
</dbReference>
<dbReference type="Pfam" id="PF00990">
    <property type="entry name" value="GGDEF"/>
    <property type="match status" value="1"/>
</dbReference>
<dbReference type="InterPro" id="IPR043128">
    <property type="entry name" value="Rev_trsase/Diguanyl_cyclase"/>
</dbReference>
<dbReference type="PANTHER" id="PTHR44757">
    <property type="entry name" value="DIGUANYLATE CYCLASE DGCP"/>
    <property type="match status" value="1"/>
</dbReference>
<organism evidence="7 8">
    <name type="scientific">Thioalbus denitrificans</name>
    <dbReference type="NCBI Taxonomy" id="547122"/>
    <lineage>
        <taxon>Bacteria</taxon>
        <taxon>Pseudomonadati</taxon>
        <taxon>Pseudomonadota</taxon>
        <taxon>Gammaproteobacteria</taxon>
        <taxon>Chromatiales</taxon>
        <taxon>Ectothiorhodospiraceae</taxon>
        <taxon>Thioalbus</taxon>
    </lineage>
</organism>
<dbReference type="CDD" id="cd01949">
    <property type="entry name" value="GGDEF"/>
    <property type="match status" value="1"/>
</dbReference>
<dbReference type="PROSITE" id="PS50887">
    <property type="entry name" value="GGDEF"/>
    <property type="match status" value="1"/>
</dbReference>
<evidence type="ECO:0000256" key="3">
    <source>
        <dbReference type="ARBA" id="ARBA00022636"/>
    </source>
</evidence>
<dbReference type="Gene3D" id="3.30.70.270">
    <property type="match status" value="1"/>
</dbReference>
<dbReference type="PROSITE" id="PS50883">
    <property type="entry name" value="EAL"/>
    <property type="match status" value="1"/>
</dbReference>
<dbReference type="InterPro" id="IPR052155">
    <property type="entry name" value="Biofilm_reg_signaling"/>
</dbReference>
<dbReference type="AlphaFoldDB" id="A0A369CIH7"/>
<sequence>MVLLWTLAVAVSLAWNTTQVRQSAQEQARSSARASIDKDINYRGLIADLGGVYARIDAGVEPNPFLAHVPGRDVVTTGGARLTLLNSSYFMRLIHDRELHIASPGLRGHATSLHPLRAANAPDPWERAGLEAFAQGAREWSGVEESPDGSVFRLMRPRLTTTACLECHGHQGYREGDVLGGISVTVPLEPLYAQARERTLVFGLGHGFLWLLGIGGLTLGYRILTGKEEDLTRAAFYDPLTGLPNRTLFMDRLEQALLRAQRHNERGALFYLDLDRFKHINDSLGHSIGDGLLRQVATALRGLLREEDTVARLGGDEFVVLLTGLGSDPDAAFLHTQTLATKLLQHLCRRYPVDGHELYVSISVGITLFPENAHTSQDLLKQADAAMYEAKDRGGNAFHFYVPSLQAAADLRLQMENDLRSALENGELVLYYQPQVDSERNQVLGAEALLRWEHPGHGLTHPDDFIHIAEETGLILAIGEWVIREACRQIRAWDGESSRRPLPQVSVNVSPRQFRQPDFVQRVKGILAETGVSPGRIVLELTERILLEDMEGAAERIRELQAIGARFCIDDFGMGYSSLAYLKNLPVEALKIDRSFVRDIPTDPNDVAIVETIIAMAWRFGLKVIAEGVETEEQLHFLAARGCDAYQGHLHSHAMPAVEFERHLG</sequence>
<dbReference type="Gene3D" id="3.20.20.450">
    <property type="entry name" value="EAL domain"/>
    <property type="match status" value="1"/>
</dbReference>
<dbReference type="InterPro" id="IPR001633">
    <property type="entry name" value="EAL_dom"/>
</dbReference>
<dbReference type="Proteomes" id="UP000252707">
    <property type="component" value="Unassembled WGS sequence"/>
</dbReference>
<evidence type="ECO:0000256" key="4">
    <source>
        <dbReference type="ARBA" id="ARBA00051114"/>
    </source>
</evidence>
<evidence type="ECO:0000259" key="6">
    <source>
        <dbReference type="PROSITE" id="PS50887"/>
    </source>
</evidence>
<dbReference type="InterPro" id="IPR000160">
    <property type="entry name" value="GGDEF_dom"/>
</dbReference>
<dbReference type="EMBL" id="QPJY01000002">
    <property type="protein sequence ID" value="RCX32237.1"/>
    <property type="molecule type" value="Genomic_DNA"/>
</dbReference>